<sequence length="374" mass="43871">MIPILFSLFVLAIVYQLYFLIFIFAKLNRYETPGFEESVNNDGISVIVCAWNEIENLKELIPLLDNQNYPDFEVIIVDDRSVDGSYDYLLANCHLFKNVRFLRIEHTPEHLSAKKYALTLGIRSAKYDILLLTDADCRPQSESWISGMKACLSQEKEIVLGFSPYYKTKGFLNRLIQYETFVTALQYFSFALSGMPYMGVGRNLMYRKEIFTRNRGFAQHTNIIGGDDDLFMNDVATGENTAVCLNPDTFVYSFPKLDWQAWYRQKIRHISVSKYYRKKNKFLLGSLATSQMLVWMLFLGLIGFLIYDVLVFWLIGLFLLRLISQWIIFSKASQNLNQIIKTKSIPVFDFMFTIYYLIMGFWSFVFRKKKIKWR</sequence>
<evidence type="ECO:0000259" key="5">
    <source>
        <dbReference type="Pfam" id="PF00535"/>
    </source>
</evidence>
<name>A0A1I5VVH4_9BACT</name>
<dbReference type="PANTHER" id="PTHR43630:SF1">
    <property type="entry name" value="POLY-BETA-1,6-N-ACETYL-D-GLUCOSAMINE SYNTHASE"/>
    <property type="match status" value="1"/>
</dbReference>
<dbReference type="InterPro" id="IPR029044">
    <property type="entry name" value="Nucleotide-diphossugar_trans"/>
</dbReference>
<evidence type="ECO:0000256" key="3">
    <source>
        <dbReference type="ARBA" id="ARBA00022679"/>
    </source>
</evidence>
<feature type="transmembrane region" description="Helical" evidence="4">
    <location>
        <begin position="350"/>
        <end position="366"/>
    </location>
</feature>
<comment type="similarity">
    <text evidence="1">Belongs to the glycosyltransferase 2 family.</text>
</comment>
<evidence type="ECO:0000313" key="6">
    <source>
        <dbReference type="EMBL" id="SFQ11475.1"/>
    </source>
</evidence>
<keyword evidence="7" id="KW-1185">Reference proteome</keyword>
<feature type="transmembrane region" description="Helical" evidence="4">
    <location>
        <begin position="282"/>
        <end position="304"/>
    </location>
</feature>
<protein>
    <submittedName>
        <fullName evidence="6">Glycosyltransferase, catalytic subunit of cellulose synthase and poly-beta-1,6-N-acetylglucosamine synthase</fullName>
    </submittedName>
</protein>
<dbReference type="Pfam" id="PF00535">
    <property type="entry name" value="Glycos_transf_2"/>
    <property type="match status" value="1"/>
</dbReference>
<dbReference type="Proteomes" id="UP000199306">
    <property type="component" value="Unassembled WGS sequence"/>
</dbReference>
<dbReference type="Gene3D" id="3.90.550.10">
    <property type="entry name" value="Spore Coat Polysaccharide Biosynthesis Protein SpsA, Chain A"/>
    <property type="match status" value="1"/>
</dbReference>
<dbReference type="OrthoDB" id="9800276at2"/>
<dbReference type="RefSeq" id="WP_092018290.1">
    <property type="nucleotide sequence ID" value="NZ_FOXH01000010.1"/>
</dbReference>
<feature type="domain" description="Glycosyltransferase 2-like" evidence="5">
    <location>
        <begin position="45"/>
        <end position="211"/>
    </location>
</feature>
<dbReference type="STRING" id="1079859.SAMN04515674_11084"/>
<evidence type="ECO:0000313" key="7">
    <source>
        <dbReference type="Proteomes" id="UP000199306"/>
    </source>
</evidence>
<evidence type="ECO:0000256" key="4">
    <source>
        <dbReference type="SAM" id="Phobius"/>
    </source>
</evidence>
<dbReference type="EMBL" id="FOXH01000010">
    <property type="protein sequence ID" value="SFQ11475.1"/>
    <property type="molecule type" value="Genomic_DNA"/>
</dbReference>
<keyword evidence="3 6" id="KW-0808">Transferase</keyword>
<keyword evidence="4" id="KW-0812">Transmembrane</keyword>
<dbReference type="InterPro" id="IPR001173">
    <property type="entry name" value="Glyco_trans_2-like"/>
</dbReference>
<gene>
    <name evidence="6" type="ORF">SAMN04515674_11084</name>
</gene>
<keyword evidence="4" id="KW-0472">Membrane</keyword>
<organism evidence="6 7">
    <name type="scientific">Pseudarcicella hirudinis</name>
    <dbReference type="NCBI Taxonomy" id="1079859"/>
    <lineage>
        <taxon>Bacteria</taxon>
        <taxon>Pseudomonadati</taxon>
        <taxon>Bacteroidota</taxon>
        <taxon>Cytophagia</taxon>
        <taxon>Cytophagales</taxon>
        <taxon>Flectobacillaceae</taxon>
        <taxon>Pseudarcicella</taxon>
    </lineage>
</organism>
<dbReference type="GO" id="GO:0016757">
    <property type="term" value="F:glycosyltransferase activity"/>
    <property type="evidence" value="ECO:0007669"/>
    <property type="project" value="UniProtKB-KW"/>
</dbReference>
<evidence type="ECO:0000256" key="1">
    <source>
        <dbReference type="ARBA" id="ARBA00006739"/>
    </source>
</evidence>
<feature type="transmembrane region" description="Helical" evidence="4">
    <location>
        <begin position="310"/>
        <end position="329"/>
    </location>
</feature>
<accession>A0A1I5VVH4</accession>
<reference evidence="6 7" key="1">
    <citation type="submission" date="2016-10" db="EMBL/GenBank/DDBJ databases">
        <authorList>
            <person name="de Groot N.N."/>
        </authorList>
    </citation>
    <scope>NUCLEOTIDE SEQUENCE [LARGE SCALE GENOMIC DNA]</scope>
    <source>
        <strain evidence="7">E92,LMG 26720,CCM 7988</strain>
    </source>
</reference>
<evidence type="ECO:0000256" key="2">
    <source>
        <dbReference type="ARBA" id="ARBA00022676"/>
    </source>
</evidence>
<dbReference type="AlphaFoldDB" id="A0A1I5VVH4"/>
<dbReference type="SUPFAM" id="SSF53448">
    <property type="entry name" value="Nucleotide-diphospho-sugar transferases"/>
    <property type="match status" value="1"/>
</dbReference>
<proteinExistence type="inferred from homology"/>
<keyword evidence="4" id="KW-1133">Transmembrane helix</keyword>
<keyword evidence="2" id="KW-0328">Glycosyltransferase</keyword>
<feature type="transmembrane region" description="Helical" evidence="4">
    <location>
        <begin position="6"/>
        <end position="25"/>
    </location>
</feature>
<dbReference type="PANTHER" id="PTHR43630">
    <property type="entry name" value="POLY-BETA-1,6-N-ACETYL-D-GLUCOSAMINE SYNTHASE"/>
    <property type="match status" value="1"/>
</dbReference>